<dbReference type="InParanoid" id="H0EZ85"/>
<accession>H0EZ85</accession>
<evidence type="ECO:0000256" key="1">
    <source>
        <dbReference type="SAM" id="MobiDB-lite"/>
    </source>
</evidence>
<sequence length="192" mass="21994">MPIDHDPIHNFLDRLLRSKKKHRERTPRNRSRKRKIPQKKPDTHIYGERSVDGSPFGTTDVFSVWFSNERRDAIEQRSVWSIGASATRARMGYVTWARASAGAAEGRESVDGSGVEFNLVKVIRNIIRELLPPHHIRNITLEPRLITNPTIKAEYPLPHRTPEHHTLELPPRPHTPSPIAPTKIPSPLQENK</sequence>
<keyword evidence="3" id="KW-1185">Reference proteome</keyword>
<dbReference type="HOGENOM" id="CLU_1415300_0_0_1"/>
<feature type="compositionally biased region" description="Pro residues" evidence="1">
    <location>
        <begin position="170"/>
        <end position="179"/>
    </location>
</feature>
<dbReference type="Proteomes" id="UP000005446">
    <property type="component" value="Unassembled WGS sequence"/>
</dbReference>
<feature type="region of interest" description="Disordered" evidence="1">
    <location>
        <begin position="155"/>
        <end position="192"/>
    </location>
</feature>
<evidence type="ECO:0000313" key="3">
    <source>
        <dbReference type="Proteomes" id="UP000005446"/>
    </source>
</evidence>
<dbReference type="AlphaFoldDB" id="H0EZ85"/>
<dbReference type="EMBL" id="AGUE01000273">
    <property type="protein sequence ID" value="EHK96161.1"/>
    <property type="molecule type" value="Genomic_DNA"/>
</dbReference>
<organism evidence="2 3">
    <name type="scientific">Glarea lozoyensis (strain ATCC 74030 / MF5533)</name>
    <dbReference type="NCBI Taxonomy" id="1104152"/>
    <lineage>
        <taxon>Eukaryota</taxon>
        <taxon>Fungi</taxon>
        <taxon>Dikarya</taxon>
        <taxon>Ascomycota</taxon>
        <taxon>Pezizomycotina</taxon>
        <taxon>Leotiomycetes</taxon>
        <taxon>Helotiales</taxon>
        <taxon>Helotiaceae</taxon>
        <taxon>Glarea</taxon>
    </lineage>
</organism>
<protein>
    <submittedName>
        <fullName evidence="2">Uncharacterized protein</fullName>
    </submittedName>
</protein>
<evidence type="ECO:0000313" key="2">
    <source>
        <dbReference type="EMBL" id="EHK96161.1"/>
    </source>
</evidence>
<comment type="caution">
    <text evidence="2">The sequence shown here is derived from an EMBL/GenBank/DDBJ whole genome shotgun (WGS) entry which is preliminary data.</text>
</comment>
<proteinExistence type="predicted"/>
<feature type="region of interest" description="Disordered" evidence="1">
    <location>
        <begin position="20"/>
        <end position="50"/>
    </location>
</feature>
<feature type="compositionally biased region" description="Basic and acidic residues" evidence="1">
    <location>
        <begin position="39"/>
        <end position="50"/>
    </location>
</feature>
<gene>
    <name evidence="2" type="ORF">M7I_8148</name>
</gene>
<name>H0EZ85_GLAL7</name>
<dbReference type="OrthoDB" id="10360247at2759"/>
<reference evidence="2 3" key="1">
    <citation type="journal article" date="2012" name="Eukaryot. Cell">
        <title>Genome sequence of the fungus Glarea lozoyensis: the first genome sequence of a species from the Helotiaceae family.</title>
        <authorList>
            <person name="Youssar L."/>
            <person name="Gruening B.A."/>
            <person name="Erxleben A."/>
            <person name="Guenther S."/>
            <person name="Huettel W."/>
        </authorList>
    </citation>
    <scope>NUCLEOTIDE SEQUENCE [LARGE SCALE GENOMIC DNA]</scope>
    <source>
        <strain evidence="3">ATCC 74030 / MF5533</strain>
    </source>
</reference>
<feature type="compositionally biased region" description="Basic residues" evidence="1">
    <location>
        <begin position="20"/>
        <end position="38"/>
    </location>
</feature>